<dbReference type="Proteomes" id="UP001239111">
    <property type="component" value="Chromosome 4"/>
</dbReference>
<organism evidence="1 2">
    <name type="scientific">Eretmocerus hayati</name>
    <dbReference type="NCBI Taxonomy" id="131215"/>
    <lineage>
        <taxon>Eukaryota</taxon>
        <taxon>Metazoa</taxon>
        <taxon>Ecdysozoa</taxon>
        <taxon>Arthropoda</taxon>
        <taxon>Hexapoda</taxon>
        <taxon>Insecta</taxon>
        <taxon>Pterygota</taxon>
        <taxon>Neoptera</taxon>
        <taxon>Endopterygota</taxon>
        <taxon>Hymenoptera</taxon>
        <taxon>Apocrita</taxon>
        <taxon>Proctotrupomorpha</taxon>
        <taxon>Chalcidoidea</taxon>
        <taxon>Aphelinidae</taxon>
        <taxon>Aphelininae</taxon>
        <taxon>Eretmocerus</taxon>
    </lineage>
</organism>
<sequence>MEISKVSGFCVIEVNEAKTNPAWSSPFVLVPISFFKPDAVGNPIVYYPSPPYQYDLTVELDNAVRQQASPDISWGEKTCKMINLAATYDIGVQILKSTKDARKPRRRKANNVPKKLEPMEKLVKKMNKNTRVSTTVHEAPRSTPPNIVPQNGIQMPLCDISNMEVSISSVPVDSNTGMMEVRGSGENVVQECLTPPMDQVQFPESLLIRNNLTANPVLPDNEITTNSNSETALSNSAMKLNLFSTVPGLPENFDSLIPQPNPSLDPTSDLTMASFESSSSTAFDASSANDNSSFDLNQFLVLNNTNSQLNTMSPSPAITAAPQSEEYVLVNKTQLFDLGNFIATRVQKSVEAIIGKIVEKKTKTTFDNLDQSVQEMYNTLIGQRGDRNNILTYDQFKTTHNLNLPAHTYELFLEKFITSTISRDTDAQDNLRGVLKRFMDNEVLVLFTASRSNRSKSKYQKPIFKTTTFGSCLLESFLIVYKIGKDQKLSENAFFRAFGNVINNARTILGPEVVAKLESVLPLMSLDASLDANNDLEDGDEDI</sequence>
<evidence type="ECO:0000313" key="2">
    <source>
        <dbReference type="Proteomes" id="UP001239111"/>
    </source>
</evidence>
<keyword evidence="2" id="KW-1185">Reference proteome</keyword>
<evidence type="ECO:0000313" key="1">
    <source>
        <dbReference type="EMBL" id="KAJ8665409.1"/>
    </source>
</evidence>
<name>A0ACC2N2L3_9HYME</name>
<protein>
    <submittedName>
        <fullName evidence="1">Uncharacterized protein</fullName>
    </submittedName>
</protein>
<comment type="caution">
    <text evidence="1">The sequence shown here is derived from an EMBL/GenBank/DDBJ whole genome shotgun (WGS) entry which is preliminary data.</text>
</comment>
<gene>
    <name evidence="1" type="ORF">QAD02_007071</name>
</gene>
<reference evidence="1" key="1">
    <citation type="submission" date="2023-04" db="EMBL/GenBank/DDBJ databases">
        <title>A chromosome-level genome assembly of the parasitoid wasp Eretmocerus hayati.</title>
        <authorList>
            <person name="Zhong Y."/>
            <person name="Liu S."/>
            <person name="Liu Y."/>
        </authorList>
    </citation>
    <scope>NUCLEOTIDE SEQUENCE</scope>
    <source>
        <strain evidence="1">ZJU_SS_LIU_2023</strain>
    </source>
</reference>
<dbReference type="EMBL" id="CM056744">
    <property type="protein sequence ID" value="KAJ8665409.1"/>
    <property type="molecule type" value="Genomic_DNA"/>
</dbReference>
<accession>A0ACC2N2L3</accession>
<proteinExistence type="predicted"/>